<dbReference type="EMBL" id="JMQA01000022">
    <property type="protein sequence ID" value="KFN09550.1"/>
    <property type="molecule type" value="Genomic_DNA"/>
</dbReference>
<evidence type="ECO:0000313" key="1">
    <source>
        <dbReference type="EMBL" id="KFN09550.1"/>
    </source>
</evidence>
<reference evidence="1 2" key="1">
    <citation type="submission" date="2014-04" db="EMBL/GenBank/DDBJ databases">
        <authorList>
            <person name="Bishop-Lilly K.A."/>
            <person name="Broomall S.M."/>
            <person name="Chain P.S."/>
            <person name="Chertkov O."/>
            <person name="Coyne S.R."/>
            <person name="Daligault H.E."/>
            <person name="Davenport K.W."/>
            <person name="Erkkila T."/>
            <person name="Frey K.G."/>
            <person name="Gibbons H.S."/>
            <person name="Gu W."/>
            <person name="Jaissle J."/>
            <person name="Johnson S.L."/>
            <person name="Koroleva G.I."/>
            <person name="Ladner J.T."/>
            <person name="Lo C.-C."/>
            <person name="Minogue T.D."/>
            <person name="Munk C."/>
            <person name="Palacios G.F."/>
            <person name="Redden C.L."/>
            <person name="Rosenzweig C.N."/>
            <person name="Scholz M.B."/>
            <person name="Teshima H."/>
            <person name="Xu Y."/>
        </authorList>
    </citation>
    <scope>NUCLEOTIDE SEQUENCE [LARGE SCALE GENOMIC DNA]</scope>
    <source>
        <strain evidence="1 2">8244</strain>
    </source>
</reference>
<dbReference type="Proteomes" id="UP000029278">
    <property type="component" value="Unassembled WGS sequence"/>
</dbReference>
<proteinExistence type="predicted"/>
<dbReference type="HOGENOM" id="CLU_2771962_0_0_9"/>
<dbReference type="PATRIC" id="fig|44252.3.peg.2237"/>
<keyword evidence="2" id="KW-1185">Reference proteome</keyword>
<accession>A0A090ZH51</accession>
<organism evidence="1 2">
    <name type="scientific">Paenibacillus macerans</name>
    <name type="common">Bacillus macerans</name>
    <dbReference type="NCBI Taxonomy" id="44252"/>
    <lineage>
        <taxon>Bacteria</taxon>
        <taxon>Bacillati</taxon>
        <taxon>Bacillota</taxon>
        <taxon>Bacilli</taxon>
        <taxon>Bacillales</taxon>
        <taxon>Paenibacillaceae</taxon>
        <taxon>Paenibacillus</taxon>
    </lineage>
</organism>
<gene>
    <name evidence="1" type="ORF">DJ90_3109</name>
</gene>
<comment type="caution">
    <text evidence="1">The sequence shown here is derived from an EMBL/GenBank/DDBJ whole genome shotgun (WGS) entry which is preliminary data.</text>
</comment>
<dbReference type="AlphaFoldDB" id="A0A090ZH51"/>
<sequence length="69" mass="8041">MFEEVYQDWLEKQIAEEKSPRRRELLQSGLGHGTVDFLRGIWFPAIGSFDHYIPNMRCETLTTVIAISI</sequence>
<dbReference type="STRING" id="44252.DJ90_3109"/>
<protein>
    <submittedName>
        <fullName evidence="1">Uncharacterized protein</fullName>
    </submittedName>
</protein>
<evidence type="ECO:0000313" key="2">
    <source>
        <dbReference type="Proteomes" id="UP000029278"/>
    </source>
</evidence>
<name>A0A090ZH51_PAEMA</name>